<gene>
    <name evidence="2" type="ORF">QLQ84_08240</name>
</gene>
<protein>
    <submittedName>
        <fullName evidence="2">GNAT family N-acetyltransferase</fullName>
        <ecNumber evidence="2">2.3.1.-</ecNumber>
    </submittedName>
</protein>
<keyword evidence="2" id="KW-0012">Acyltransferase</keyword>
<sequence length="186" mass="21210">MALSFKPLTKATWRDFDALLGAYDGCKGCWCMHWRLSFADWKQQQGEGNRRAMKAYVDSGDVPGILAYEEGRPVAWCGCGPREWYSRLNKSPVTKPVDDQQVLSVNCFFVDRSARRKNIQLALLDEVSRFAKKQCYKVIEGYPVEPGGRRLDSSTSLVGFAKAFEDAGFREVARRKKDRPVMRKDV</sequence>
<dbReference type="EC" id="2.3.1.-" evidence="2"/>
<name>A0ABT6VKK0_9GAMM</name>
<evidence type="ECO:0000313" key="2">
    <source>
        <dbReference type="EMBL" id="MDI5933782.1"/>
    </source>
</evidence>
<dbReference type="PROSITE" id="PS51186">
    <property type="entry name" value="GNAT"/>
    <property type="match status" value="1"/>
</dbReference>
<keyword evidence="3" id="KW-1185">Reference proteome</keyword>
<evidence type="ECO:0000259" key="1">
    <source>
        <dbReference type="PROSITE" id="PS51186"/>
    </source>
</evidence>
<dbReference type="InterPro" id="IPR016181">
    <property type="entry name" value="Acyl_CoA_acyltransferase"/>
</dbReference>
<accession>A0ABT6VKK0</accession>
<dbReference type="InterPro" id="IPR000182">
    <property type="entry name" value="GNAT_dom"/>
</dbReference>
<feature type="domain" description="N-acetyltransferase" evidence="1">
    <location>
        <begin position="3"/>
        <end position="186"/>
    </location>
</feature>
<evidence type="ECO:0000313" key="3">
    <source>
        <dbReference type="Proteomes" id="UP001244242"/>
    </source>
</evidence>
<dbReference type="Pfam" id="PF00583">
    <property type="entry name" value="Acetyltransf_1"/>
    <property type="match status" value="1"/>
</dbReference>
<comment type="caution">
    <text evidence="2">The sequence shown here is derived from an EMBL/GenBank/DDBJ whole genome shotgun (WGS) entry which is preliminary data.</text>
</comment>
<dbReference type="Proteomes" id="UP001244242">
    <property type="component" value="Unassembled WGS sequence"/>
</dbReference>
<keyword evidence="2" id="KW-0808">Transferase</keyword>
<dbReference type="EMBL" id="JASCQO010000035">
    <property type="protein sequence ID" value="MDI5933782.1"/>
    <property type="molecule type" value="Genomic_DNA"/>
</dbReference>
<dbReference type="CDD" id="cd04301">
    <property type="entry name" value="NAT_SF"/>
    <property type="match status" value="1"/>
</dbReference>
<proteinExistence type="predicted"/>
<dbReference type="GO" id="GO:0016746">
    <property type="term" value="F:acyltransferase activity"/>
    <property type="evidence" value="ECO:0007669"/>
    <property type="project" value="UniProtKB-KW"/>
</dbReference>
<dbReference type="Gene3D" id="3.40.630.30">
    <property type="match status" value="1"/>
</dbReference>
<dbReference type="SUPFAM" id="SSF55729">
    <property type="entry name" value="Acyl-CoA N-acyltransferases (Nat)"/>
    <property type="match status" value="1"/>
</dbReference>
<reference evidence="2 3" key="1">
    <citation type="submission" date="2023-04" db="EMBL/GenBank/DDBJ databases">
        <title>Halomonas strains isolated from rhizosphere soil.</title>
        <authorList>
            <person name="Xu L."/>
            <person name="Sun J.-Q."/>
        </authorList>
    </citation>
    <scope>NUCLEOTIDE SEQUENCE [LARGE SCALE GENOMIC DNA]</scope>
    <source>
        <strain evidence="2 3">LN1S58</strain>
    </source>
</reference>
<dbReference type="RefSeq" id="WP_282721283.1">
    <property type="nucleotide sequence ID" value="NZ_JASCQO010000035.1"/>
</dbReference>
<organism evidence="2 3">
    <name type="scientific">Halomonas kalidii</name>
    <dbReference type="NCBI Taxonomy" id="3043293"/>
    <lineage>
        <taxon>Bacteria</taxon>
        <taxon>Pseudomonadati</taxon>
        <taxon>Pseudomonadota</taxon>
        <taxon>Gammaproteobacteria</taxon>
        <taxon>Oceanospirillales</taxon>
        <taxon>Halomonadaceae</taxon>
        <taxon>Halomonas</taxon>
    </lineage>
</organism>